<evidence type="ECO:0000259" key="1">
    <source>
        <dbReference type="Pfam" id="PF04909"/>
    </source>
</evidence>
<sequence>MIDIHAHVTTDFELYRQRAEEAGVTRPVFLSTAVHPERATTLDEVRAELDGLAGLLDGATTPDERYGRSQREVEVALAAWPGALAMRKIALEWPDERIMAATQDAVADPHTVGIGELTPAGGQGALIESVVRASAETTAGRPLPVLTHGIEPNNADDLRAYAAVAARHPRVPVIIGAFGGLNSMLAVDLATQHPNVYLDLSSALQLFVVRAALNEIPDRCLFGSNAPYGDVLAARATVEAATQDRAIRARALEHNAQELFDLVE</sequence>
<gene>
    <name evidence="2" type="ORF">EV386_2931</name>
</gene>
<accession>A0A4V2EYD3</accession>
<dbReference type="RefSeq" id="WP_130416068.1">
    <property type="nucleotide sequence ID" value="NZ_SGWX01000001.1"/>
</dbReference>
<keyword evidence="3" id="KW-1185">Reference proteome</keyword>
<dbReference type="Gene3D" id="3.20.20.140">
    <property type="entry name" value="Metal-dependent hydrolases"/>
    <property type="match status" value="1"/>
</dbReference>
<dbReference type="InterPro" id="IPR032466">
    <property type="entry name" value="Metal_Hydrolase"/>
</dbReference>
<name>A0A4V2EYD3_9MICO</name>
<dbReference type="EMBL" id="SGWX01000001">
    <property type="protein sequence ID" value="RZS62590.1"/>
    <property type="molecule type" value="Genomic_DNA"/>
</dbReference>
<protein>
    <recommendedName>
        <fullName evidence="1">Amidohydrolase-related domain-containing protein</fullName>
    </recommendedName>
</protein>
<dbReference type="GO" id="GO:0016787">
    <property type="term" value="F:hydrolase activity"/>
    <property type="evidence" value="ECO:0007669"/>
    <property type="project" value="InterPro"/>
</dbReference>
<dbReference type="OrthoDB" id="1407586at2"/>
<reference evidence="2 3" key="1">
    <citation type="submission" date="2019-02" db="EMBL/GenBank/DDBJ databases">
        <title>Sequencing the genomes of 1000 actinobacteria strains.</title>
        <authorList>
            <person name="Klenk H.-P."/>
        </authorList>
    </citation>
    <scope>NUCLEOTIDE SEQUENCE [LARGE SCALE GENOMIC DNA]</scope>
    <source>
        <strain evidence="2 3">DSM 16932</strain>
    </source>
</reference>
<dbReference type="Pfam" id="PF04909">
    <property type="entry name" value="Amidohydro_2"/>
    <property type="match status" value="1"/>
</dbReference>
<dbReference type="SUPFAM" id="SSF51556">
    <property type="entry name" value="Metallo-dependent hydrolases"/>
    <property type="match status" value="1"/>
</dbReference>
<organism evidence="2 3">
    <name type="scientific">Xylanimonas ulmi</name>
    <dbReference type="NCBI Taxonomy" id="228973"/>
    <lineage>
        <taxon>Bacteria</taxon>
        <taxon>Bacillati</taxon>
        <taxon>Actinomycetota</taxon>
        <taxon>Actinomycetes</taxon>
        <taxon>Micrococcales</taxon>
        <taxon>Promicromonosporaceae</taxon>
        <taxon>Xylanimonas</taxon>
    </lineage>
</organism>
<proteinExistence type="predicted"/>
<evidence type="ECO:0000313" key="2">
    <source>
        <dbReference type="EMBL" id="RZS62590.1"/>
    </source>
</evidence>
<dbReference type="AlphaFoldDB" id="A0A4V2EYD3"/>
<feature type="domain" description="Amidohydrolase-related" evidence="1">
    <location>
        <begin position="2"/>
        <end position="262"/>
    </location>
</feature>
<dbReference type="Proteomes" id="UP000293852">
    <property type="component" value="Unassembled WGS sequence"/>
</dbReference>
<evidence type="ECO:0000313" key="3">
    <source>
        <dbReference type="Proteomes" id="UP000293852"/>
    </source>
</evidence>
<dbReference type="InterPro" id="IPR006680">
    <property type="entry name" value="Amidohydro-rel"/>
</dbReference>
<comment type="caution">
    <text evidence="2">The sequence shown here is derived from an EMBL/GenBank/DDBJ whole genome shotgun (WGS) entry which is preliminary data.</text>
</comment>